<organism evidence="1 2">
    <name type="scientific">Cupriavidus neocaledonicus</name>
    <dbReference type="NCBI Taxonomy" id="1040979"/>
    <lineage>
        <taxon>Bacteria</taxon>
        <taxon>Pseudomonadati</taxon>
        <taxon>Pseudomonadota</taxon>
        <taxon>Betaproteobacteria</taxon>
        <taxon>Burkholderiales</taxon>
        <taxon>Burkholderiaceae</taxon>
        <taxon>Cupriavidus</taxon>
    </lineage>
</organism>
<keyword evidence="1" id="KW-0614">Plasmid</keyword>
<accession>A0A375HRX0</accession>
<evidence type="ECO:0000313" key="2">
    <source>
        <dbReference type="Proteomes" id="UP000255168"/>
    </source>
</evidence>
<reference evidence="1 2" key="1">
    <citation type="submission" date="2018-01" db="EMBL/GenBank/DDBJ databases">
        <authorList>
            <person name="Clerissi C."/>
        </authorList>
    </citation>
    <scope>NUCLEOTIDE SEQUENCE [LARGE SCALE GENOMIC DNA]</scope>
    <source>
        <strain evidence="1">Cupriavidus taiwanensis STM 6160</strain>
        <plasmid evidence="2">ii</plasmid>
    </source>
</reference>
<sequence>MKQYFQKGTDLSVYSQAEFNAIARRLNERPRKALMLFHFAVGIANSAPRDISAGHRCITLFWRV</sequence>
<gene>
    <name evidence="1" type="ORF">CBM2607_MP21577</name>
</gene>
<dbReference type="AlphaFoldDB" id="A0A375HRX0"/>
<name>A0A375HRX0_9BURK</name>
<protein>
    <recommendedName>
        <fullName evidence="3">Transposase</fullName>
    </recommendedName>
</protein>
<dbReference type="EMBL" id="LT984807">
    <property type="protein sequence ID" value="SPD60919.1"/>
    <property type="molecule type" value="Genomic_DNA"/>
</dbReference>
<dbReference type="Proteomes" id="UP000255168">
    <property type="component" value="Plasmid II"/>
</dbReference>
<evidence type="ECO:0000313" key="1">
    <source>
        <dbReference type="EMBL" id="SPD60919.1"/>
    </source>
</evidence>
<evidence type="ECO:0008006" key="3">
    <source>
        <dbReference type="Google" id="ProtNLM"/>
    </source>
</evidence>
<proteinExistence type="predicted"/>
<geneLocation type="plasmid" evidence="2">
    <name>ii</name>
</geneLocation>